<evidence type="ECO:0000256" key="9">
    <source>
        <dbReference type="RuleBase" id="RU010713"/>
    </source>
</evidence>
<evidence type="ECO:0000313" key="11">
    <source>
        <dbReference type="Proteomes" id="UP000683360"/>
    </source>
</evidence>
<gene>
    <name evidence="9" type="primary">inx</name>
    <name evidence="10" type="ORF">MEDL_63284</name>
</gene>
<keyword evidence="7 9" id="KW-0472">Membrane</keyword>
<evidence type="ECO:0000256" key="5">
    <source>
        <dbReference type="ARBA" id="ARBA00022989"/>
    </source>
</evidence>
<dbReference type="GO" id="GO:0005921">
    <property type="term" value="C:gap junction"/>
    <property type="evidence" value="ECO:0007669"/>
    <property type="project" value="UniProtKB-UniRule"/>
</dbReference>
<dbReference type="PRINTS" id="PR01262">
    <property type="entry name" value="INNEXIN"/>
</dbReference>
<keyword evidence="4 9" id="KW-0812">Transmembrane</keyword>
<dbReference type="OrthoDB" id="5867527at2759"/>
<keyword evidence="6 9" id="KW-0406">Ion transport</keyword>
<evidence type="ECO:0000256" key="8">
    <source>
        <dbReference type="ARBA" id="ARBA00023303"/>
    </source>
</evidence>
<dbReference type="InterPro" id="IPR000990">
    <property type="entry name" value="Innexin"/>
</dbReference>
<evidence type="ECO:0000256" key="6">
    <source>
        <dbReference type="ARBA" id="ARBA00023065"/>
    </source>
</evidence>
<dbReference type="PROSITE" id="PS51013">
    <property type="entry name" value="PANNEXIN"/>
    <property type="match status" value="1"/>
</dbReference>
<keyword evidence="5 9" id="KW-1133">Transmembrane helix</keyword>
<keyword evidence="11" id="KW-1185">Reference proteome</keyword>
<accession>A0A8S3VC53</accession>
<dbReference type="Proteomes" id="UP000683360">
    <property type="component" value="Unassembled WGS sequence"/>
</dbReference>
<dbReference type="EMBL" id="CAJPWZ010003096">
    <property type="protein sequence ID" value="CAG2251675.1"/>
    <property type="molecule type" value="Genomic_DNA"/>
</dbReference>
<evidence type="ECO:0000256" key="7">
    <source>
        <dbReference type="ARBA" id="ARBA00023136"/>
    </source>
</evidence>
<evidence type="ECO:0000313" key="10">
    <source>
        <dbReference type="EMBL" id="CAG2251675.1"/>
    </source>
</evidence>
<evidence type="ECO:0000256" key="4">
    <source>
        <dbReference type="ARBA" id="ARBA00022692"/>
    </source>
</evidence>
<keyword evidence="2 9" id="KW-0813">Transport</keyword>
<comment type="function">
    <text evidence="9">Structural component of the gap junctions.</text>
</comment>
<dbReference type="PANTHER" id="PTHR11893">
    <property type="entry name" value="INNEXIN"/>
    <property type="match status" value="1"/>
</dbReference>
<keyword evidence="3" id="KW-1003">Cell membrane</keyword>
<proteinExistence type="inferred from homology"/>
<comment type="subcellular location">
    <subcellularLocation>
        <location evidence="1 9">Cell membrane</location>
        <topology evidence="1 9">Multi-pass membrane protein</topology>
    </subcellularLocation>
</comment>
<dbReference type="GO" id="GO:0005886">
    <property type="term" value="C:plasma membrane"/>
    <property type="evidence" value="ECO:0007669"/>
    <property type="project" value="UniProtKB-SubCell"/>
</dbReference>
<dbReference type="PANTHER" id="PTHR11893:SF36">
    <property type="entry name" value="INNEXIN-5"/>
    <property type="match status" value="1"/>
</dbReference>
<dbReference type="AlphaFoldDB" id="A0A8S3VC53"/>
<comment type="caution">
    <text evidence="10">The sequence shown here is derived from an EMBL/GenBank/DDBJ whole genome shotgun (WGS) entry which is preliminary data.</text>
</comment>
<comment type="caution">
    <text evidence="9">Lacks conserved residue(s) required for the propagation of feature annotation.</text>
</comment>
<reference evidence="10" key="1">
    <citation type="submission" date="2021-03" db="EMBL/GenBank/DDBJ databases">
        <authorList>
            <person name="Bekaert M."/>
        </authorList>
    </citation>
    <scope>NUCLEOTIDE SEQUENCE</scope>
</reference>
<comment type="similarity">
    <text evidence="9">Belongs to the pannexin family.</text>
</comment>
<protein>
    <recommendedName>
        <fullName evidence="9">Innexin</fullName>
    </recommendedName>
</protein>
<dbReference type="Pfam" id="PF00876">
    <property type="entry name" value="Innexin"/>
    <property type="match status" value="1"/>
</dbReference>
<evidence type="ECO:0000256" key="2">
    <source>
        <dbReference type="ARBA" id="ARBA00022448"/>
    </source>
</evidence>
<keyword evidence="8 9" id="KW-0407">Ion channel</keyword>
<name>A0A8S3VC53_MYTED</name>
<sequence length="173" mass="20508">MSNIYSRQPSRKRFKTLGSDILKRAVMGHTLLDPNRFPIVTFCDFELRQMTNVQTWTVQCSLPINLFSEKIFIANWFLLVIMTIINAIYFLYNFVSTFLPYRAEVYVQKFLTVDDVRTGMYQKIPEHLTESQKDFVHSYLRRDGVFLIWMLSNKVNQVVAGEIVNELWKNYTK</sequence>
<dbReference type="GO" id="GO:0034220">
    <property type="term" value="P:monoatomic ion transmembrane transport"/>
    <property type="evidence" value="ECO:0007669"/>
    <property type="project" value="UniProtKB-KW"/>
</dbReference>
<evidence type="ECO:0000256" key="1">
    <source>
        <dbReference type="ARBA" id="ARBA00004651"/>
    </source>
</evidence>
<organism evidence="10 11">
    <name type="scientific">Mytilus edulis</name>
    <name type="common">Blue mussel</name>
    <dbReference type="NCBI Taxonomy" id="6550"/>
    <lineage>
        <taxon>Eukaryota</taxon>
        <taxon>Metazoa</taxon>
        <taxon>Spiralia</taxon>
        <taxon>Lophotrochozoa</taxon>
        <taxon>Mollusca</taxon>
        <taxon>Bivalvia</taxon>
        <taxon>Autobranchia</taxon>
        <taxon>Pteriomorphia</taxon>
        <taxon>Mytilida</taxon>
        <taxon>Mytiloidea</taxon>
        <taxon>Mytilidae</taxon>
        <taxon>Mytilinae</taxon>
        <taxon>Mytilus</taxon>
    </lineage>
</organism>
<evidence type="ECO:0000256" key="3">
    <source>
        <dbReference type="ARBA" id="ARBA00022475"/>
    </source>
</evidence>
<feature type="transmembrane region" description="Helical" evidence="9">
    <location>
        <begin position="71"/>
        <end position="92"/>
    </location>
</feature>